<name>A0AAD6U2R0_9AGAR</name>
<dbReference type="Proteomes" id="UP001222325">
    <property type="component" value="Unassembled WGS sequence"/>
</dbReference>
<sequence>MHARASLDAHTRRSTPREPVPRVQRRFPGRCARAALSGDVAASHAALEALWSICRAEHLVALARRSSRARRADPLTPPLEQPRRCPPPKTPHVLLPPSIPCCSAREQQTHPAPRATPRPARSAHVPESGDHLRLALKHLKPAPYTVMRRAHFLPSPPLPSRLTLCASRATGRPSYMRAMVPYLRTYGGPALASDTLRPVRRRDERRRPHHRSTFDTRLLAADAWVAERVDREAHDRRLRGAAPHLLRTFTSAVWAPESGLTPANAPPGDMLASARVVVTADDRFTLYVNRALNTLDAWKTAQIVHAVDFSASGHFVTFTDGSSALISPGTAWKAIAPVARGLLAPENASCGSAVSLSAHGAAPGNTPIAGLHESSSAGAVLRSRMVWRRLELPSSHRYALYQGCALRTSASQTRQQVDPLCCPAAARADSERPPASHATPRPARSAHLPESGGRAAAPQTRARNTPKCACPAGWAAHIGLAT</sequence>
<accession>A0AAD6U2R0</accession>
<evidence type="ECO:0000313" key="2">
    <source>
        <dbReference type="EMBL" id="KAJ7082683.1"/>
    </source>
</evidence>
<organism evidence="2 3">
    <name type="scientific">Mycena belliarum</name>
    <dbReference type="NCBI Taxonomy" id="1033014"/>
    <lineage>
        <taxon>Eukaryota</taxon>
        <taxon>Fungi</taxon>
        <taxon>Dikarya</taxon>
        <taxon>Basidiomycota</taxon>
        <taxon>Agaricomycotina</taxon>
        <taxon>Agaricomycetes</taxon>
        <taxon>Agaricomycetidae</taxon>
        <taxon>Agaricales</taxon>
        <taxon>Marasmiineae</taxon>
        <taxon>Mycenaceae</taxon>
        <taxon>Mycena</taxon>
    </lineage>
</organism>
<feature type="compositionally biased region" description="Low complexity" evidence="1">
    <location>
        <begin position="111"/>
        <end position="123"/>
    </location>
</feature>
<evidence type="ECO:0000256" key="1">
    <source>
        <dbReference type="SAM" id="MobiDB-lite"/>
    </source>
</evidence>
<gene>
    <name evidence="2" type="ORF">B0H15DRAFT_952390</name>
</gene>
<comment type="caution">
    <text evidence="2">The sequence shown here is derived from an EMBL/GenBank/DDBJ whole genome shotgun (WGS) entry which is preliminary data.</text>
</comment>
<keyword evidence="3" id="KW-1185">Reference proteome</keyword>
<feature type="region of interest" description="Disordered" evidence="1">
    <location>
        <begin position="1"/>
        <end position="23"/>
    </location>
</feature>
<dbReference type="EMBL" id="JARJCN010000044">
    <property type="protein sequence ID" value="KAJ7082683.1"/>
    <property type="molecule type" value="Genomic_DNA"/>
</dbReference>
<protein>
    <submittedName>
        <fullName evidence="2">Uncharacterized protein</fullName>
    </submittedName>
</protein>
<evidence type="ECO:0000313" key="3">
    <source>
        <dbReference type="Proteomes" id="UP001222325"/>
    </source>
</evidence>
<dbReference type="AlphaFoldDB" id="A0AAD6U2R0"/>
<feature type="region of interest" description="Disordered" evidence="1">
    <location>
        <begin position="104"/>
        <end position="128"/>
    </location>
</feature>
<feature type="compositionally biased region" description="Pro residues" evidence="1">
    <location>
        <begin position="75"/>
        <end position="86"/>
    </location>
</feature>
<proteinExistence type="predicted"/>
<reference evidence="2" key="1">
    <citation type="submission" date="2023-03" db="EMBL/GenBank/DDBJ databases">
        <title>Massive genome expansion in bonnet fungi (Mycena s.s.) driven by repeated elements and novel gene families across ecological guilds.</title>
        <authorList>
            <consortium name="Lawrence Berkeley National Laboratory"/>
            <person name="Harder C.B."/>
            <person name="Miyauchi S."/>
            <person name="Viragh M."/>
            <person name="Kuo A."/>
            <person name="Thoen E."/>
            <person name="Andreopoulos B."/>
            <person name="Lu D."/>
            <person name="Skrede I."/>
            <person name="Drula E."/>
            <person name="Henrissat B."/>
            <person name="Morin E."/>
            <person name="Kohler A."/>
            <person name="Barry K."/>
            <person name="LaButti K."/>
            <person name="Morin E."/>
            <person name="Salamov A."/>
            <person name="Lipzen A."/>
            <person name="Mereny Z."/>
            <person name="Hegedus B."/>
            <person name="Baldrian P."/>
            <person name="Stursova M."/>
            <person name="Weitz H."/>
            <person name="Taylor A."/>
            <person name="Grigoriev I.V."/>
            <person name="Nagy L.G."/>
            <person name="Martin F."/>
            <person name="Kauserud H."/>
        </authorList>
    </citation>
    <scope>NUCLEOTIDE SEQUENCE</scope>
    <source>
        <strain evidence="2">CBHHK173m</strain>
    </source>
</reference>
<feature type="region of interest" description="Disordered" evidence="1">
    <location>
        <begin position="426"/>
        <end position="466"/>
    </location>
</feature>
<feature type="compositionally biased region" description="Basic and acidic residues" evidence="1">
    <location>
        <begin position="1"/>
        <end position="20"/>
    </location>
</feature>
<feature type="region of interest" description="Disordered" evidence="1">
    <location>
        <begin position="66"/>
        <end position="86"/>
    </location>
</feature>